<gene>
    <name evidence="2" type="ORF">Pmar_PMAR029172</name>
</gene>
<keyword evidence="3" id="KW-1185">Reference proteome</keyword>
<protein>
    <submittedName>
        <fullName evidence="2">Uncharacterized protein</fullName>
    </submittedName>
</protein>
<evidence type="ECO:0000313" key="2">
    <source>
        <dbReference type="EMBL" id="EEQ97449.1"/>
    </source>
</evidence>
<dbReference type="GeneID" id="9055005"/>
<accession>C5M0U1</accession>
<name>C5M0U1_PERM5</name>
<organism evidence="3">
    <name type="scientific">Perkinsus marinus (strain ATCC 50983 / TXsc)</name>
    <dbReference type="NCBI Taxonomy" id="423536"/>
    <lineage>
        <taxon>Eukaryota</taxon>
        <taxon>Sar</taxon>
        <taxon>Alveolata</taxon>
        <taxon>Perkinsozoa</taxon>
        <taxon>Perkinsea</taxon>
        <taxon>Perkinsida</taxon>
        <taxon>Perkinsidae</taxon>
        <taxon>Perkinsus</taxon>
    </lineage>
</organism>
<proteinExistence type="predicted"/>
<dbReference type="InParanoid" id="C5M0U1"/>
<feature type="non-terminal residue" evidence="2">
    <location>
        <position position="1"/>
    </location>
</feature>
<evidence type="ECO:0000313" key="3">
    <source>
        <dbReference type="Proteomes" id="UP000007800"/>
    </source>
</evidence>
<dbReference type="AlphaFoldDB" id="C5M0U1"/>
<dbReference type="EMBL" id="GG687161">
    <property type="protein sequence ID" value="EEQ97449.1"/>
    <property type="molecule type" value="Genomic_DNA"/>
</dbReference>
<dbReference type="RefSeq" id="XP_002764732.1">
    <property type="nucleotide sequence ID" value="XM_002764686.1"/>
</dbReference>
<dbReference type="Proteomes" id="UP000007800">
    <property type="component" value="Unassembled WGS sequence"/>
</dbReference>
<evidence type="ECO:0000256" key="1">
    <source>
        <dbReference type="SAM" id="MobiDB-lite"/>
    </source>
</evidence>
<feature type="region of interest" description="Disordered" evidence="1">
    <location>
        <begin position="32"/>
        <end position="60"/>
    </location>
</feature>
<reference evidence="2 3" key="1">
    <citation type="submission" date="2008-07" db="EMBL/GenBank/DDBJ databases">
        <authorList>
            <person name="El-Sayed N."/>
            <person name="Caler E."/>
            <person name="Inman J."/>
            <person name="Amedeo P."/>
            <person name="Hass B."/>
            <person name="Wortman J."/>
        </authorList>
    </citation>
    <scope>NUCLEOTIDE SEQUENCE [LARGE SCALE GENOMIC DNA]</scope>
    <source>
        <strain evidence="3">ATCC 50983 / TXsc</strain>
    </source>
</reference>
<sequence>NPNFAGCGIAMCVCGDGTAGFQVIMSARHSPHKARSSPIDLRKRKPMLDSPTKQLVKDLNSARSTPRDIFRVLHEKRMLL</sequence>
<feature type="non-terminal residue" evidence="2">
    <location>
        <position position="80"/>
    </location>
</feature>